<evidence type="ECO:0000256" key="4">
    <source>
        <dbReference type="PROSITE-ProRule" id="PRU00335"/>
    </source>
</evidence>
<dbReference type="PANTHER" id="PTHR43479:SF22">
    <property type="entry name" value="TRANSCRIPTIONAL REGULATOR, TETR FAMILY"/>
    <property type="match status" value="1"/>
</dbReference>
<gene>
    <name evidence="6" type="ORF">HNQ44_000653</name>
</gene>
<dbReference type="RefSeq" id="WP_135503969.1">
    <property type="nucleotide sequence ID" value="NZ_JACHHE010000001.1"/>
</dbReference>
<evidence type="ECO:0000313" key="7">
    <source>
        <dbReference type="Proteomes" id="UP000525923"/>
    </source>
</evidence>
<evidence type="ECO:0000256" key="3">
    <source>
        <dbReference type="ARBA" id="ARBA00023163"/>
    </source>
</evidence>
<feature type="domain" description="HTH tetR-type" evidence="5">
    <location>
        <begin position="1"/>
        <end position="61"/>
    </location>
</feature>
<dbReference type="GO" id="GO:0045892">
    <property type="term" value="P:negative regulation of DNA-templated transcription"/>
    <property type="evidence" value="ECO:0007669"/>
    <property type="project" value="UniProtKB-ARBA"/>
</dbReference>
<dbReference type="InterPro" id="IPR023772">
    <property type="entry name" value="DNA-bd_HTH_TetR-type_CS"/>
</dbReference>
<evidence type="ECO:0000259" key="5">
    <source>
        <dbReference type="PROSITE" id="PS50977"/>
    </source>
</evidence>
<dbReference type="PROSITE" id="PS01081">
    <property type="entry name" value="HTH_TETR_1"/>
    <property type="match status" value="1"/>
</dbReference>
<evidence type="ECO:0000256" key="1">
    <source>
        <dbReference type="ARBA" id="ARBA00023015"/>
    </source>
</evidence>
<evidence type="ECO:0000313" key="6">
    <source>
        <dbReference type="EMBL" id="MBB5179231.1"/>
    </source>
</evidence>
<dbReference type="EMBL" id="JACHHE010000001">
    <property type="protein sequence ID" value="MBB5179231.1"/>
    <property type="molecule type" value="Genomic_DNA"/>
</dbReference>
<dbReference type="GO" id="GO:0003677">
    <property type="term" value="F:DNA binding"/>
    <property type="evidence" value="ECO:0007669"/>
    <property type="project" value="UniProtKB-UniRule"/>
</dbReference>
<dbReference type="InterPro" id="IPR050624">
    <property type="entry name" value="HTH-type_Tx_Regulator"/>
</dbReference>
<dbReference type="InterPro" id="IPR001647">
    <property type="entry name" value="HTH_TetR"/>
</dbReference>
<feature type="DNA-binding region" description="H-T-H motif" evidence="4">
    <location>
        <begin position="24"/>
        <end position="43"/>
    </location>
</feature>
<evidence type="ECO:0000256" key="2">
    <source>
        <dbReference type="ARBA" id="ARBA00023125"/>
    </source>
</evidence>
<reference evidence="6 7" key="1">
    <citation type="submission" date="2020-08" db="EMBL/GenBank/DDBJ databases">
        <title>Genomic Encyclopedia of Type Strains, Phase IV (KMG-IV): sequencing the most valuable type-strain genomes for metagenomic binning, comparative biology and taxonomic classification.</title>
        <authorList>
            <person name="Goeker M."/>
        </authorList>
    </citation>
    <scope>NUCLEOTIDE SEQUENCE [LARGE SCALE GENOMIC DNA]</scope>
    <source>
        <strain evidence="6 7">DSM 15895</strain>
    </source>
</reference>
<dbReference type="Pfam" id="PF00440">
    <property type="entry name" value="TetR_N"/>
    <property type="match status" value="1"/>
</dbReference>
<sequence>MDKRQELMKQATRFFSSKGFHQTSVQEIAHGAGISKGAFYKHFDSKESLFVELLKRYQLDLNAAMAAPRFTNAADSKQAFIDKLIFEIEKTISDKEFFLMIFKDFPKDDSGQMQALFQELRTSQLDITKNMLLEVYGDVAKPFIADLAALFDGMKREFFIYLIFENERLDVNKLAQFIVASMDAIVRNLEHMEPVLSAIPHALSPLDETFAALEEKIRHTAADNEKRLSSLRLLKEEVRKPERQDFLIEALIAYLAQEPELEPELSRLQKLI</sequence>
<dbReference type="Proteomes" id="UP000525923">
    <property type="component" value="Unassembled WGS sequence"/>
</dbReference>
<organism evidence="6 7">
    <name type="scientific">Planococcus koreensis</name>
    <dbReference type="NCBI Taxonomy" id="112331"/>
    <lineage>
        <taxon>Bacteria</taxon>
        <taxon>Bacillati</taxon>
        <taxon>Bacillota</taxon>
        <taxon>Bacilli</taxon>
        <taxon>Bacillales</taxon>
        <taxon>Caryophanaceae</taxon>
        <taxon>Planococcus</taxon>
    </lineage>
</organism>
<dbReference type="Gene3D" id="1.10.357.10">
    <property type="entry name" value="Tetracycline Repressor, domain 2"/>
    <property type="match status" value="1"/>
</dbReference>
<accession>A0A7W8FSP2</accession>
<keyword evidence="3" id="KW-0804">Transcription</keyword>
<dbReference type="OrthoDB" id="9814200at2"/>
<dbReference type="InterPro" id="IPR009057">
    <property type="entry name" value="Homeodomain-like_sf"/>
</dbReference>
<dbReference type="FunFam" id="1.10.10.60:FF:000141">
    <property type="entry name" value="TetR family transcriptional regulator"/>
    <property type="match status" value="1"/>
</dbReference>
<keyword evidence="7" id="KW-1185">Reference proteome</keyword>
<comment type="caution">
    <text evidence="6">The sequence shown here is derived from an EMBL/GenBank/DDBJ whole genome shotgun (WGS) entry which is preliminary data.</text>
</comment>
<keyword evidence="1" id="KW-0805">Transcription regulation</keyword>
<dbReference type="SUPFAM" id="SSF46689">
    <property type="entry name" value="Homeodomain-like"/>
    <property type="match status" value="1"/>
</dbReference>
<dbReference type="PRINTS" id="PR00455">
    <property type="entry name" value="HTHTETR"/>
</dbReference>
<dbReference type="PANTHER" id="PTHR43479">
    <property type="entry name" value="ACREF/ENVCD OPERON REPRESSOR-RELATED"/>
    <property type="match status" value="1"/>
</dbReference>
<dbReference type="AlphaFoldDB" id="A0A7W8FSP2"/>
<protein>
    <submittedName>
        <fullName evidence="6">AcrR family transcriptional regulator</fullName>
    </submittedName>
</protein>
<proteinExistence type="predicted"/>
<keyword evidence="2 4" id="KW-0238">DNA-binding</keyword>
<name>A0A7W8FSP2_9BACL</name>
<dbReference type="PROSITE" id="PS50977">
    <property type="entry name" value="HTH_TETR_2"/>
    <property type="match status" value="1"/>
</dbReference>